<accession>A0A6P2GDA8</accession>
<organism evidence="3 4">
    <name type="scientific">Burkholderia anthina</name>
    <dbReference type="NCBI Taxonomy" id="179879"/>
    <lineage>
        <taxon>Bacteria</taxon>
        <taxon>Pseudomonadati</taxon>
        <taxon>Pseudomonadota</taxon>
        <taxon>Betaproteobacteria</taxon>
        <taxon>Burkholderiales</taxon>
        <taxon>Burkholderiaceae</taxon>
        <taxon>Burkholderia</taxon>
        <taxon>Burkholderia cepacia complex</taxon>
    </lineage>
</organism>
<dbReference type="AlphaFoldDB" id="A0A6P2GDA8"/>
<dbReference type="InterPro" id="IPR003615">
    <property type="entry name" value="HNH_nuc"/>
</dbReference>
<proteinExistence type="predicted"/>
<evidence type="ECO:0000259" key="2">
    <source>
        <dbReference type="Pfam" id="PF13391"/>
    </source>
</evidence>
<dbReference type="Proteomes" id="UP000494201">
    <property type="component" value="Unassembled WGS sequence"/>
</dbReference>
<evidence type="ECO:0000256" key="1">
    <source>
        <dbReference type="SAM" id="MobiDB-lite"/>
    </source>
</evidence>
<sequence length="347" mass="38837">MPPKNRAILRTLASMSNGATRSELDKELRLKSGYDRALKDYLERGFVSRSGNRGTYRFAITDAGRDHLSDSIASKATDKTYCEIWTGARWEIWPVLAAYEVKHMATVRCYECHGPIVLMKLSNGGRNRAHFEHRPAHEGCPLVYRGRLNIAKNSPVPVTAPPNSDGSFLNYLPDSVVDEMIATGYGEDGSQNETESADSAPSATERAQLRLARVGQGKFRDALKKRWKTCGVLGCGPIDVLVASHIHAWRLCETNKARLSVDNGILLSPNLDKLFDRGFISFAPDGMLLVAHHLSERDMTALGLRRGMRLRTVYPGMKPFLKRHRANGSWIYFSHEICDFNEDQCPD</sequence>
<feature type="domain" description="HNH nuclease" evidence="2">
    <location>
        <begin position="235"/>
        <end position="282"/>
    </location>
</feature>
<reference evidence="3 4" key="1">
    <citation type="submission" date="2019-09" db="EMBL/GenBank/DDBJ databases">
        <authorList>
            <person name="Depoorter E."/>
        </authorList>
    </citation>
    <scope>NUCLEOTIDE SEQUENCE [LARGE SCALE GENOMIC DNA]</scope>
    <source>
        <strain evidence="3">LMG 20980</strain>
    </source>
</reference>
<evidence type="ECO:0000313" key="4">
    <source>
        <dbReference type="Proteomes" id="UP000494201"/>
    </source>
</evidence>
<dbReference type="EMBL" id="CABVLY010000015">
    <property type="protein sequence ID" value="VVU51256.1"/>
    <property type="molecule type" value="Genomic_DNA"/>
</dbReference>
<name>A0A6P2GDA8_9BURK</name>
<gene>
    <name evidence="3" type="ORF">BAN20980_03977</name>
</gene>
<evidence type="ECO:0000313" key="3">
    <source>
        <dbReference type="EMBL" id="VVU51256.1"/>
    </source>
</evidence>
<feature type="compositionally biased region" description="Polar residues" evidence="1">
    <location>
        <begin position="189"/>
        <end position="202"/>
    </location>
</feature>
<feature type="region of interest" description="Disordered" evidence="1">
    <location>
        <begin position="185"/>
        <end position="205"/>
    </location>
</feature>
<dbReference type="Pfam" id="PF13391">
    <property type="entry name" value="HNH_2"/>
    <property type="match status" value="1"/>
</dbReference>
<protein>
    <recommendedName>
        <fullName evidence="2">HNH nuclease domain-containing protein</fullName>
    </recommendedName>
</protein>